<protein>
    <recommendedName>
        <fullName evidence="2">DUF4395 domain-containing protein</fullName>
    </recommendedName>
</protein>
<accession>A0A1H0BS66</accession>
<feature type="transmembrane region" description="Helical" evidence="1">
    <location>
        <begin position="36"/>
        <end position="56"/>
    </location>
</feature>
<organism evidence="3 4">
    <name type="scientific">Nocardioides szechwanensis</name>
    <dbReference type="NCBI Taxonomy" id="1005944"/>
    <lineage>
        <taxon>Bacteria</taxon>
        <taxon>Bacillati</taxon>
        <taxon>Actinomycetota</taxon>
        <taxon>Actinomycetes</taxon>
        <taxon>Propionibacteriales</taxon>
        <taxon>Nocardioidaceae</taxon>
        <taxon>Nocardioides</taxon>
    </lineage>
</organism>
<keyword evidence="1" id="KW-1133">Transmembrane helix</keyword>
<feature type="transmembrane region" description="Helical" evidence="1">
    <location>
        <begin position="91"/>
        <end position="113"/>
    </location>
</feature>
<dbReference type="Proteomes" id="UP000199004">
    <property type="component" value="Unassembled WGS sequence"/>
</dbReference>
<dbReference type="STRING" id="1005944.SAMN05192576_2216"/>
<evidence type="ECO:0000259" key="2">
    <source>
        <dbReference type="Pfam" id="PF14340"/>
    </source>
</evidence>
<keyword evidence="1" id="KW-0472">Membrane</keyword>
<dbReference type="RefSeq" id="WP_091024727.1">
    <property type="nucleotide sequence ID" value="NZ_BKAE01000006.1"/>
</dbReference>
<evidence type="ECO:0000256" key="1">
    <source>
        <dbReference type="SAM" id="Phobius"/>
    </source>
</evidence>
<proteinExistence type="predicted"/>
<keyword evidence="1" id="KW-0812">Transmembrane</keyword>
<evidence type="ECO:0000313" key="4">
    <source>
        <dbReference type="Proteomes" id="UP000199004"/>
    </source>
</evidence>
<feature type="transmembrane region" description="Helical" evidence="1">
    <location>
        <begin position="119"/>
        <end position="140"/>
    </location>
</feature>
<name>A0A1H0BS66_9ACTN</name>
<feature type="transmembrane region" description="Helical" evidence="1">
    <location>
        <begin position="12"/>
        <end position="30"/>
    </location>
</feature>
<dbReference type="EMBL" id="FNIC01000003">
    <property type="protein sequence ID" value="SDN48421.1"/>
    <property type="molecule type" value="Genomic_DNA"/>
</dbReference>
<keyword evidence="4" id="KW-1185">Reference proteome</keyword>
<gene>
    <name evidence="3" type="ORF">SAMN05192576_2216</name>
</gene>
<dbReference type="OrthoDB" id="345402at2"/>
<feature type="domain" description="DUF4395" evidence="2">
    <location>
        <begin position="9"/>
        <end position="142"/>
    </location>
</feature>
<reference evidence="4" key="1">
    <citation type="submission" date="2016-10" db="EMBL/GenBank/DDBJ databases">
        <authorList>
            <person name="Varghese N."/>
            <person name="Submissions S."/>
        </authorList>
    </citation>
    <scope>NUCLEOTIDE SEQUENCE [LARGE SCALE GENOMIC DNA]</scope>
    <source>
        <strain evidence="4">CGMCC 1.11147</strain>
    </source>
</reference>
<sequence length="161" mass="16292">MTTQIDSQIDSRGPQFTAAVTVVVLAAVLVTAPSTFATALLGAQAVLFAIGAGLGVQRTPHAWVFRSLVRPRLTKAAELEDPAPPRFAQGVGLAFALVGVIGLAAGATVVGLVATGFALAAAVLNAVFKFCLGCELYLILKRLTATTTTSGPVAAGQSATN</sequence>
<dbReference type="AlphaFoldDB" id="A0A1H0BS66"/>
<evidence type="ECO:0000313" key="3">
    <source>
        <dbReference type="EMBL" id="SDN48421.1"/>
    </source>
</evidence>
<dbReference type="Pfam" id="PF14340">
    <property type="entry name" value="DUF4395"/>
    <property type="match status" value="1"/>
</dbReference>
<dbReference type="InterPro" id="IPR025508">
    <property type="entry name" value="DUF4395"/>
</dbReference>